<dbReference type="GO" id="GO:0005516">
    <property type="term" value="F:calmodulin binding"/>
    <property type="evidence" value="ECO:0007669"/>
    <property type="project" value="UniProtKB-KW"/>
</dbReference>
<feature type="compositionally biased region" description="Polar residues" evidence="5">
    <location>
        <begin position="424"/>
        <end position="435"/>
    </location>
</feature>
<protein>
    <recommendedName>
        <fullName evidence="6">DUF4005 domain-containing protein</fullName>
    </recommendedName>
</protein>
<dbReference type="PANTHER" id="PTHR32295">
    <property type="entry name" value="IQ-DOMAIN 5-RELATED"/>
    <property type="match status" value="1"/>
</dbReference>
<feature type="region of interest" description="Disordered" evidence="5">
    <location>
        <begin position="19"/>
        <end position="53"/>
    </location>
</feature>
<evidence type="ECO:0000256" key="3">
    <source>
        <dbReference type="ARBA" id="ARBA00024378"/>
    </source>
</evidence>
<accession>A0A0D6QXL4</accession>
<dbReference type="PROSITE" id="PS50096">
    <property type="entry name" value="IQ"/>
    <property type="match status" value="3"/>
</dbReference>
<reference evidence="7" key="1">
    <citation type="submission" date="2015-03" db="EMBL/GenBank/DDBJ databases">
        <title>A transcriptome of Araucaria cunninghamii, an australian fine timber species.</title>
        <authorList>
            <person name="Jing Yi C.J.Y."/>
            <person name="Yin San L.Y.S."/>
            <person name="Abdul Karim S.S."/>
            <person name="Wan Azmi N.N."/>
            <person name="Hercus R.R."/>
            <person name="Croft L.L."/>
        </authorList>
    </citation>
    <scope>NUCLEOTIDE SEQUENCE</scope>
    <source>
        <strain evidence="7">MI0301</strain>
        <tissue evidence="7">Leaf</tissue>
    </source>
</reference>
<name>A0A0D6QXL4_ARACU</name>
<evidence type="ECO:0000256" key="5">
    <source>
        <dbReference type="SAM" id="MobiDB-lite"/>
    </source>
</evidence>
<dbReference type="AlphaFoldDB" id="A0A0D6QXL4"/>
<dbReference type="InterPro" id="IPR000048">
    <property type="entry name" value="IQ_motif_EF-hand-BS"/>
</dbReference>
<dbReference type="SMART" id="SM00015">
    <property type="entry name" value="IQ"/>
    <property type="match status" value="3"/>
</dbReference>
<feature type="compositionally biased region" description="Basic and acidic residues" evidence="5">
    <location>
        <begin position="683"/>
        <end position="703"/>
    </location>
</feature>
<dbReference type="InterPro" id="IPR025064">
    <property type="entry name" value="DUF4005"/>
</dbReference>
<feature type="compositionally biased region" description="Basic and acidic residues" evidence="5">
    <location>
        <begin position="460"/>
        <end position="470"/>
    </location>
</feature>
<evidence type="ECO:0000259" key="6">
    <source>
        <dbReference type="Pfam" id="PF13178"/>
    </source>
</evidence>
<keyword evidence="4" id="KW-0175">Coiled coil</keyword>
<organism evidence="7">
    <name type="scientific">Araucaria cunninghamii</name>
    <name type="common">Hoop pine</name>
    <name type="synonym">Moreton Bay pine</name>
    <dbReference type="NCBI Taxonomy" id="56994"/>
    <lineage>
        <taxon>Eukaryota</taxon>
        <taxon>Viridiplantae</taxon>
        <taxon>Streptophyta</taxon>
        <taxon>Embryophyta</taxon>
        <taxon>Tracheophyta</taxon>
        <taxon>Spermatophyta</taxon>
        <taxon>Pinopsida</taxon>
        <taxon>Pinidae</taxon>
        <taxon>Conifers II</taxon>
        <taxon>Araucariales</taxon>
        <taxon>Araucariaceae</taxon>
        <taxon>Araucaria</taxon>
    </lineage>
</organism>
<sequence length="703" mass="78492">MGKSPGKWLKTLLFGKKASRSQFSRRDNTRENGKKTFKDKDVRTLEKESSEDQMATGIAPLDPSYAHRENEQFGPVRQQSNLAGIAGTEKLVVSTSIDKAVAMPTDEVKGKSSESCNLEAVNSIDDLEREREEAAAIKAQAAFRGYLARKAFRALKGLIRLQALVRGHLVRRQAVGSLRCLQAIIRMQALVRGRQIRMSEKGLAIQERLEQGHKQNRWRGIGLERKISISVVASGASQSQKLLTNAFARRLLENAPKKISLQIDCGPDNSNSGWVWLDRWMSAYPCTSERTNNTSKRQKTRENVLSTEAEVERPKRISRRTWNSTLDNNSNHPDVEFEKPKRGFRKMSKLATDSVSDQPEHEADKHKRNFRKVYNSTVDSVSDHPEVEAEKVKRGSRRMSHPTVDSASDHPEAEMEKVKRNLRKVSNSRVDSASDLTEIEAEKVKRNLKKVVSIPTTDSISDHPELEAEMPKSNLRRSSKTTLDATPDQPIMQTTIVSSVNTNTHDETVQHVASDQFSFDPPSKGDDTISAVQEVSPVQQSPNPLENISQDDTPSQERKVSSVSNGDLWPTKHDSVDSHAKTEPEPPVVEQKTARRRSSFGSVKGDHAENNMQGSPAVPSYMAATESAKAKLRVQASLRSSPDVQEKTVVRRHSLPAAPNGKQPSVSPRTHRVLSQGHTKGHVKSDRALGTEKAMHVQVDWRR</sequence>
<feature type="compositionally biased region" description="Polar residues" evidence="5">
    <location>
        <begin position="320"/>
        <end position="332"/>
    </location>
</feature>
<feature type="compositionally biased region" description="Basic and acidic residues" evidence="5">
    <location>
        <begin position="570"/>
        <end position="584"/>
    </location>
</feature>
<evidence type="ECO:0000313" key="7">
    <source>
        <dbReference type="EMBL" id="JAG96322.1"/>
    </source>
</evidence>
<comment type="similarity">
    <text evidence="2">Belongs to the IQD family.</text>
</comment>
<evidence type="ECO:0000256" key="4">
    <source>
        <dbReference type="SAM" id="Coils"/>
    </source>
</evidence>
<dbReference type="EMBL" id="GCKF01037834">
    <property type="protein sequence ID" value="JAG96322.1"/>
    <property type="molecule type" value="Transcribed_RNA"/>
</dbReference>
<dbReference type="EMBL" id="GCKF01037833">
    <property type="protein sequence ID" value="JAG96323.1"/>
    <property type="molecule type" value="Transcribed_RNA"/>
</dbReference>
<feature type="region of interest" description="Disordered" evidence="5">
    <location>
        <begin position="456"/>
        <end position="490"/>
    </location>
</feature>
<evidence type="ECO:0000256" key="2">
    <source>
        <dbReference type="ARBA" id="ARBA00024341"/>
    </source>
</evidence>
<feature type="region of interest" description="Disordered" evidence="5">
    <location>
        <begin position="515"/>
        <end position="703"/>
    </location>
</feature>
<dbReference type="PANTHER" id="PTHR32295:SF6">
    <property type="entry name" value="PROTEIN IQ-DOMAIN 18"/>
    <property type="match status" value="1"/>
</dbReference>
<dbReference type="Pfam" id="PF00612">
    <property type="entry name" value="IQ"/>
    <property type="match status" value="2"/>
</dbReference>
<proteinExistence type="inferred from homology"/>
<evidence type="ECO:0000256" key="1">
    <source>
        <dbReference type="ARBA" id="ARBA00022860"/>
    </source>
</evidence>
<feature type="compositionally biased region" description="Polar residues" evidence="5">
    <location>
        <begin position="530"/>
        <end position="553"/>
    </location>
</feature>
<feature type="coiled-coil region" evidence="4">
    <location>
        <begin position="117"/>
        <end position="144"/>
    </location>
</feature>
<feature type="compositionally biased region" description="Basic and acidic residues" evidence="5">
    <location>
        <begin position="407"/>
        <end position="419"/>
    </location>
</feature>
<feature type="compositionally biased region" description="Basic and acidic residues" evidence="5">
    <location>
        <begin position="381"/>
        <end position="393"/>
    </location>
</feature>
<keyword evidence="1" id="KW-0112">Calmodulin-binding</keyword>
<comment type="subunit">
    <text evidence="3">Binds to multiple calmodulin (CaM) in the presence of Ca(2+) and CaM-like proteins.</text>
</comment>
<feature type="domain" description="DUF4005" evidence="6">
    <location>
        <begin position="609"/>
        <end position="672"/>
    </location>
</feature>
<dbReference type="Pfam" id="PF13178">
    <property type="entry name" value="DUF4005"/>
    <property type="match status" value="1"/>
</dbReference>
<feature type="region of interest" description="Disordered" evidence="5">
    <location>
        <begin position="288"/>
        <end position="440"/>
    </location>
</feature>
<feature type="compositionally biased region" description="Basic and acidic residues" evidence="5">
    <location>
        <begin position="24"/>
        <end position="50"/>
    </location>
</feature>